<dbReference type="PROSITE" id="PS50199">
    <property type="entry name" value="ZF_RANBP2_2"/>
    <property type="match status" value="1"/>
</dbReference>
<sequence>MRCARAMVAAINLSLLRHCFISDPPLHWQNSQTRVNPVRSFPSRAYAATAVLQRPPHPAVNVPVASNTLPPAFFLIVEQPSICFSRVAVHRSQTLESHPSLVGRAAAGAHLPRPVRKRTQMALRGVQQLRKLVVGYCDWRASSRGNRYMSLGFGQPARCLGSRANVLVNVHASDGEMKKGSWTCPKCQSINYAKHQRCMGCQEPDSISISRSPTFGFSLGADAHNTSRIALPQSIVKYCVLRSPHIDKKSREQFEMRIKKLYMVVKTRSEDLQKKFFWLKRQRILGAQYEIIFSYKTRLPLKPAEQECP</sequence>
<evidence type="ECO:0000256" key="4">
    <source>
        <dbReference type="ARBA" id="ARBA00022833"/>
    </source>
</evidence>
<dbReference type="SMART" id="SM00547">
    <property type="entry name" value="ZnF_RBZ"/>
    <property type="match status" value="1"/>
</dbReference>
<keyword evidence="6" id="KW-0687">Ribonucleoprotein</keyword>
<dbReference type="OrthoDB" id="366214at2759"/>
<reference evidence="10" key="1">
    <citation type="submission" date="2017-07" db="EMBL/GenBank/DDBJ databases">
        <title>Taro Niue Genome Assembly and Annotation.</title>
        <authorList>
            <person name="Atibalentja N."/>
            <person name="Keating K."/>
            <person name="Fields C.J."/>
        </authorList>
    </citation>
    <scope>NUCLEOTIDE SEQUENCE</scope>
    <source>
        <strain evidence="10">Niue_2</strain>
        <tissue evidence="10">Leaf</tissue>
    </source>
</reference>
<dbReference type="Proteomes" id="UP000652761">
    <property type="component" value="Unassembled WGS sequence"/>
</dbReference>
<comment type="similarity">
    <text evidence="1">Belongs to the universal ribosomal protein uS10 family.</text>
</comment>
<dbReference type="InterPro" id="IPR036443">
    <property type="entry name" value="Znf_RanBP2_sf"/>
</dbReference>
<dbReference type="GO" id="GO:0005840">
    <property type="term" value="C:ribosome"/>
    <property type="evidence" value="ECO:0007669"/>
    <property type="project" value="UniProtKB-KW"/>
</dbReference>
<dbReference type="Pfam" id="PF00338">
    <property type="entry name" value="Ribosomal_S10"/>
    <property type="match status" value="1"/>
</dbReference>
<dbReference type="GO" id="GO:0006412">
    <property type="term" value="P:translation"/>
    <property type="evidence" value="ECO:0007669"/>
    <property type="project" value="InterPro"/>
</dbReference>
<dbReference type="SUPFAM" id="SSF54999">
    <property type="entry name" value="Ribosomal protein S10"/>
    <property type="match status" value="1"/>
</dbReference>
<dbReference type="Gene3D" id="3.30.70.600">
    <property type="entry name" value="Ribosomal protein S10 domain"/>
    <property type="match status" value="1"/>
</dbReference>
<dbReference type="GO" id="GO:1990904">
    <property type="term" value="C:ribonucleoprotein complex"/>
    <property type="evidence" value="ECO:0007669"/>
    <property type="project" value="UniProtKB-KW"/>
</dbReference>
<dbReference type="SUPFAM" id="SSF90209">
    <property type="entry name" value="Ran binding protein zinc finger-like"/>
    <property type="match status" value="1"/>
</dbReference>
<feature type="chain" id="PRO_5032859483" description="RanBP2-type domain-containing protein" evidence="8">
    <location>
        <begin position="22"/>
        <end position="309"/>
    </location>
</feature>
<evidence type="ECO:0000256" key="2">
    <source>
        <dbReference type="ARBA" id="ARBA00022723"/>
    </source>
</evidence>
<accession>A0A843VP89</accession>
<keyword evidence="2" id="KW-0479">Metal-binding</keyword>
<dbReference type="InterPro" id="IPR001876">
    <property type="entry name" value="Znf_RanBP2"/>
</dbReference>
<keyword evidence="4" id="KW-0862">Zinc</keyword>
<gene>
    <name evidence="10" type="ORF">Taro_026653</name>
</gene>
<evidence type="ECO:0000256" key="1">
    <source>
        <dbReference type="ARBA" id="ARBA00007102"/>
    </source>
</evidence>
<keyword evidence="11" id="KW-1185">Reference proteome</keyword>
<dbReference type="InterPro" id="IPR027486">
    <property type="entry name" value="Ribosomal_uS10_dom"/>
</dbReference>
<evidence type="ECO:0000256" key="5">
    <source>
        <dbReference type="ARBA" id="ARBA00022980"/>
    </source>
</evidence>
<comment type="caution">
    <text evidence="10">The sequence shown here is derived from an EMBL/GenBank/DDBJ whole genome shotgun (WGS) entry which is preliminary data.</text>
</comment>
<evidence type="ECO:0000313" key="11">
    <source>
        <dbReference type="Proteomes" id="UP000652761"/>
    </source>
</evidence>
<dbReference type="AlphaFoldDB" id="A0A843VP89"/>
<dbReference type="GO" id="GO:0003735">
    <property type="term" value="F:structural constituent of ribosome"/>
    <property type="evidence" value="ECO:0007669"/>
    <property type="project" value="InterPro"/>
</dbReference>
<dbReference type="SMART" id="SM01403">
    <property type="entry name" value="Ribosomal_S10"/>
    <property type="match status" value="1"/>
</dbReference>
<organism evidence="10 11">
    <name type="scientific">Colocasia esculenta</name>
    <name type="common">Wild taro</name>
    <name type="synonym">Arum esculentum</name>
    <dbReference type="NCBI Taxonomy" id="4460"/>
    <lineage>
        <taxon>Eukaryota</taxon>
        <taxon>Viridiplantae</taxon>
        <taxon>Streptophyta</taxon>
        <taxon>Embryophyta</taxon>
        <taxon>Tracheophyta</taxon>
        <taxon>Spermatophyta</taxon>
        <taxon>Magnoliopsida</taxon>
        <taxon>Liliopsida</taxon>
        <taxon>Araceae</taxon>
        <taxon>Aroideae</taxon>
        <taxon>Colocasieae</taxon>
        <taxon>Colocasia</taxon>
    </lineage>
</organism>
<feature type="domain" description="RanBP2-type" evidence="9">
    <location>
        <begin position="178"/>
        <end position="207"/>
    </location>
</feature>
<evidence type="ECO:0000313" key="10">
    <source>
        <dbReference type="EMBL" id="MQL94003.1"/>
    </source>
</evidence>
<dbReference type="InterPro" id="IPR001848">
    <property type="entry name" value="Ribosomal_uS10"/>
</dbReference>
<evidence type="ECO:0000256" key="8">
    <source>
        <dbReference type="SAM" id="SignalP"/>
    </source>
</evidence>
<proteinExistence type="inferred from homology"/>
<evidence type="ECO:0000256" key="3">
    <source>
        <dbReference type="ARBA" id="ARBA00022771"/>
    </source>
</evidence>
<evidence type="ECO:0000259" key="9">
    <source>
        <dbReference type="PROSITE" id="PS50199"/>
    </source>
</evidence>
<evidence type="ECO:0000256" key="6">
    <source>
        <dbReference type="ARBA" id="ARBA00023274"/>
    </source>
</evidence>
<dbReference type="InterPro" id="IPR036838">
    <property type="entry name" value="Ribosomal_uS10_dom_sf"/>
</dbReference>
<dbReference type="GO" id="GO:0008270">
    <property type="term" value="F:zinc ion binding"/>
    <property type="evidence" value="ECO:0007669"/>
    <property type="project" value="UniProtKB-KW"/>
</dbReference>
<dbReference type="PANTHER" id="PTHR11700">
    <property type="entry name" value="30S RIBOSOMAL PROTEIN S10 FAMILY MEMBER"/>
    <property type="match status" value="1"/>
</dbReference>
<evidence type="ECO:0000256" key="7">
    <source>
        <dbReference type="PROSITE-ProRule" id="PRU00322"/>
    </source>
</evidence>
<protein>
    <recommendedName>
        <fullName evidence="9">RanBP2-type domain-containing protein</fullName>
    </recommendedName>
</protein>
<keyword evidence="5" id="KW-0689">Ribosomal protein</keyword>
<keyword evidence="3 7" id="KW-0863">Zinc-finger</keyword>
<name>A0A843VP89_COLES</name>
<keyword evidence="8" id="KW-0732">Signal</keyword>
<dbReference type="PROSITE" id="PS01358">
    <property type="entry name" value="ZF_RANBP2_1"/>
    <property type="match status" value="1"/>
</dbReference>
<dbReference type="EMBL" id="NMUH01001620">
    <property type="protein sequence ID" value="MQL94003.1"/>
    <property type="molecule type" value="Genomic_DNA"/>
</dbReference>
<dbReference type="Gene3D" id="4.10.1060.10">
    <property type="entry name" value="Zinc finger, RanBP2-type"/>
    <property type="match status" value="1"/>
</dbReference>
<feature type="signal peptide" evidence="8">
    <location>
        <begin position="1"/>
        <end position="21"/>
    </location>
</feature>